<protein>
    <recommendedName>
        <fullName evidence="6 7">Large ribosomal subunit protein uL22</fullName>
    </recommendedName>
</protein>
<comment type="caution">
    <text evidence="12">The sequence shown here is derived from an EMBL/GenBank/DDBJ whole genome shotgun (WGS) entry which is preliminary data.</text>
</comment>
<evidence type="ECO:0000256" key="5">
    <source>
        <dbReference type="ARBA" id="ARBA00023274"/>
    </source>
</evidence>
<keyword evidence="4 7" id="KW-0689">Ribosomal protein</keyword>
<evidence type="ECO:0000256" key="9">
    <source>
        <dbReference type="RuleBase" id="RU004006"/>
    </source>
</evidence>
<dbReference type="InterPro" id="IPR047867">
    <property type="entry name" value="Ribosomal_uL22_bac/org-type"/>
</dbReference>
<dbReference type="InterPro" id="IPR001063">
    <property type="entry name" value="Ribosomal_uL22"/>
</dbReference>
<accession>A0A0G1JK95</accession>
<dbReference type="NCBIfam" id="TIGR01044">
    <property type="entry name" value="rplV_bact"/>
    <property type="match status" value="1"/>
</dbReference>
<proteinExistence type="inferred from homology"/>
<dbReference type="Pfam" id="PF00237">
    <property type="entry name" value="Ribosomal_L22"/>
    <property type="match status" value="1"/>
</dbReference>
<dbReference type="GO" id="GO:0006412">
    <property type="term" value="P:translation"/>
    <property type="evidence" value="ECO:0007669"/>
    <property type="project" value="UniProtKB-UniRule"/>
</dbReference>
<evidence type="ECO:0000256" key="8">
    <source>
        <dbReference type="RuleBase" id="RU004005"/>
    </source>
</evidence>
<dbReference type="EMBL" id="LCJB01000003">
    <property type="protein sequence ID" value="KKT72001.1"/>
    <property type="molecule type" value="Genomic_DNA"/>
</dbReference>
<comment type="similarity">
    <text evidence="1 7 8">Belongs to the universal ribosomal protein uL22 family.</text>
</comment>
<keyword evidence="5 7" id="KW-0687">Ribonucleoprotein</keyword>
<evidence type="ECO:0000256" key="4">
    <source>
        <dbReference type="ARBA" id="ARBA00022980"/>
    </source>
</evidence>
<organism evidence="12 13">
    <name type="scientific">Candidatus Uhrbacteria bacterium GW2011_GWF2_44_350</name>
    <dbReference type="NCBI Taxonomy" id="1619000"/>
    <lineage>
        <taxon>Bacteria</taxon>
        <taxon>Candidatus Uhriibacteriota</taxon>
    </lineage>
</organism>
<keyword evidence="3 7" id="KW-0694">RNA-binding</keyword>
<comment type="function">
    <text evidence="7">The globular domain of the protein is located near the polypeptide exit tunnel on the outside of the subunit, while an extended beta-hairpin is found that lines the wall of the exit tunnel in the center of the 70S ribosome.</text>
</comment>
<evidence type="ECO:0000256" key="11">
    <source>
        <dbReference type="SAM" id="MobiDB-lite"/>
    </source>
</evidence>
<sequence>MDITAKARFIRMSPRKVRLAVDVIRGLGVAEAETRLSVMKQLSAEPVKKLLKSAVANAEHNFKLSSEALYVKTITADGGPVAKRWTPKAFGRATPIRHRTTHISLTLSEREVKEEVADKKTTKKKTSSAKKSAAKQVSTAAVSKDEGSKQ</sequence>
<dbReference type="SUPFAM" id="SSF54843">
    <property type="entry name" value="Ribosomal protein L22"/>
    <property type="match status" value="1"/>
</dbReference>
<feature type="compositionally biased region" description="Basic and acidic residues" evidence="11">
    <location>
        <begin position="108"/>
        <end position="120"/>
    </location>
</feature>
<evidence type="ECO:0000256" key="2">
    <source>
        <dbReference type="ARBA" id="ARBA00022730"/>
    </source>
</evidence>
<feature type="region of interest" description="Disordered" evidence="11">
    <location>
        <begin position="101"/>
        <end position="150"/>
    </location>
</feature>
<evidence type="ECO:0000313" key="13">
    <source>
        <dbReference type="Proteomes" id="UP000034154"/>
    </source>
</evidence>
<dbReference type="Proteomes" id="UP000034154">
    <property type="component" value="Unassembled WGS sequence"/>
</dbReference>
<dbReference type="Gene3D" id="3.90.470.10">
    <property type="entry name" value="Ribosomal protein L22/L17"/>
    <property type="match status" value="1"/>
</dbReference>
<comment type="subunit">
    <text evidence="7 9">Part of the 50S ribosomal subunit.</text>
</comment>
<evidence type="ECO:0000256" key="3">
    <source>
        <dbReference type="ARBA" id="ARBA00022884"/>
    </source>
</evidence>
<dbReference type="HAMAP" id="MF_01331_B">
    <property type="entry name" value="Ribosomal_uL22_B"/>
    <property type="match status" value="1"/>
</dbReference>
<dbReference type="CDD" id="cd00336">
    <property type="entry name" value="Ribosomal_L22"/>
    <property type="match status" value="1"/>
</dbReference>
<dbReference type="GO" id="GO:0019843">
    <property type="term" value="F:rRNA binding"/>
    <property type="evidence" value="ECO:0007669"/>
    <property type="project" value="UniProtKB-UniRule"/>
</dbReference>
<evidence type="ECO:0000256" key="10">
    <source>
        <dbReference type="RuleBase" id="RU004008"/>
    </source>
</evidence>
<evidence type="ECO:0000256" key="7">
    <source>
        <dbReference type="HAMAP-Rule" id="MF_01331"/>
    </source>
</evidence>
<dbReference type="GO" id="GO:0003735">
    <property type="term" value="F:structural constituent of ribosome"/>
    <property type="evidence" value="ECO:0007669"/>
    <property type="project" value="InterPro"/>
</dbReference>
<evidence type="ECO:0000256" key="6">
    <source>
        <dbReference type="ARBA" id="ARBA00035207"/>
    </source>
</evidence>
<dbReference type="InterPro" id="IPR005727">
    <property type="entry name" value="Ribosomal_uL22_bac/chlpt-type"/>
</dbReference>
<evidence type="ECO:0000313" key="12">
    <source>
        <dbReference type="EMBL" id="KKT72001.1"/>
    </source>
</evidence>
<name>A0A0G1JK95_9BACT</name>
<keyword evidence="2 7" id="KW-0699">rRNA-binding</keyword>
<feature type="compositionally biased region" description="Low complexity" evidence="11">
    <location>
        <begin position="129"/>
        <end position="142"/>
    </location>
</feature>
<dbReference type="GO" id="GO:0022625">
    <property type="term" value="C:cytosolic large ribosomal subunit"/>
    <property type="evidence" value="ECO:0007669"/>
    <property type="project" value="TreeGrafter"/>
</dbReference>
<dbReference type="InterPro" id="IPR036394">
    <property type="entry name" value="Ribosomal_uL22_sf"/>
</dbReference>
<dbReference type="PANTHER" id="PTHR13501">
    <property type="entry name" value="CHLOROPLAST 50S RIBOSOMAL PROTEIN L22-RELATED"/>
    <property type="match status" value="1"/>
</dbReference>
<evidence type="ECO:0000256" key="1">
    <source>
        <dbReference type="ARBA" id="ARBA00009451"/>
    </source>
</evidence>
<comment type="function">
    <text evidence="7 10">This protein binds specifically to 23S rRNA; its binding is stimulated by other ribosomal proteins, e.g., L4, L17, and L20. It is important during the early stages of 50S assembly. It makes multiple contacts with different domains of the 23S rRNA in the assembled 50S subunit and ribosome.</text>
</comment>
<dbReference type="PATRIC" id="fig|1619000.3.peg.69"/>
<reference evidence="12 13" key="1">
    <citation type="journal article" date="2015" name="Nature">
        <title>rRNA introns, odd ribosomes, and small enigmatic genomes across a large radiation of phyla.</title>
        <authorList>
            <person name="Brown C.T."/>
            <person name="Hug L.A."/>
            <person name="Thomas B.C."/>
            <person name="Sharon I."/>
            <person name="Castelle C.J."/>
            <person name="Singh A."/>
            <person name="Wilkins M.J."/>
            <person name="Williams K.H."/>
            <person name="Banfield J.F."/>
        </authorList>
    </citation>
    <scope>NUCLEOTIDE SEQUENCE [LARGE SCALE GENOMIC DNA]</scope>
</reference>
<dbReference type="PANTHER" id="PTHR13501:SF8">
    <property type="entry name" value="LARGE RIBOSOMAL SUBUNIT PROTEIN UL22M"/>
    <property type="match status" value="1"/>
</dbReference>
<gene>
    <name evidence="7" type="primary">rplV</name>
    <name evidence="12" type="ORF">UW63_C0003G0018</name>
</gene>
<dbReference type="AlphaFoldDB" id="A0A0G1JK95"/>